<dbReference type="InterPro" id="IPR044855">
    <property type="entry name" value="CoA-Trfase_III_dom3_sf"/>
</dbReference>
<name>A0A3B0VMR1_9ZZZZ</name>
<dbReference type="PANTHER" id="PTHR48228:SF5">
    <property type="entry name" value="ALPHA-METHYLACYL-COA RACEMASE"/>
    <property type="match status" value="1"/>
</dbReference>
<dbReference type="InterPro" id="IPR023606">
    <property type="entry name" value="CoA-Trfase_III_dom_1_sf"/>
</dbReference>
<dbReference type="GO" id="GO:0008111">
    <property type="term" value="F:alpha-methylacyl-CoA racemase activity"/>
    <property type="evidence" value="ECO:0007669"/>
    <property type="project" value="UniProtKB-EC"/>
</dbReference>
<dbReference type="SUPFAM" id="SSF89796">
    <property type="entry name" value="CoA-transferase family III (CaiB/BaiF)"/>
    <property type="match status" value="1"/>
</dbReference>
<sequence length="395" mass="42717">MTQPLASLKILDFSTLLPGPFGSMMLADLGADVLRVEAPHRPDAIRSLPPFDGETSAWHGVLNRNKRSIGLDLKQETAVSIIKQLITKGGYDIVLEQFRPSVMDRLGVGYDALSKFNPRLIYCAVTGYGQTGPYKDRAGHDNNYLALSGMMSHSGRLSSGPPPLGVQIADIGGGAFGAVTGILTAVIQRQVTGEGQLVDIAMLDMAIAWQAHAISPYLVAGELPQPEGWGLNGGSFYDYYETEDGRYLSVGSLEPKFWHGFCTAIGRSDLVPRAVDISLENQQALKAEIRQTILAKPLAAWTAIFTDLDVCVEPVLTIPEMLNHPQTEARGMVATVPKPDGSTQQQIASPHKFSCSEDRYRHIGTPSGAHTHEVLAELGYLPEEIATLREQGVLG</sequence>
<gene>
    <name evidence="1" type="ORF">MNBD_CHLOROFLEXI01-2138</name>
</gene>
<dbReference type="Gene3D" id="3.30.1540.10">
    <property type="entry name" value="formyl-coa transferase, domain 3"/>
    <property type="match status" value="1"/>
</dbReference>
<dbReference type="EC" id="5.1.99.4" evidence="1"/>
<dbReference type="PANTHER" id="PTHR48228">
    <property type="entry name" value="SUCCINYL-COA--D-CITRAMALATE COA-TRANSFERASE"/>
    <property type="match status" value="1"/>
</dbReference>
<accession>A0A3B0VMR1</accession>
<protein>
    <submittedName>
        <fullName evidence="1">Alpha-methylacyl-CoA racemase</fullName>
        <ecNumber evidence="1">5.1.99.4</ecNumber>
    </submittedName>
</protein>
<reference evidence="1" key="1">
    <citation type="submission" date="2018-06" db="EMBL/GenBank/DDBJ databases">
        <authorList>
            <person name="Zhirakovskaya E."/>
        </authorList>
    </citation>
    <scope>NUCLEOTIDE SEQUENCE</scope>
</reference>
<dbReference type="Pfam" id="PF02515">
    <property type="entry name" value="CoA_transf_3"/>
    <property type="match status" value="1"/>
</dbReference>
<evidence type="ECO:0000313" key="1">
    <source>
        <dbReference type="EMBL" id="VAW41563.1"/>
    </source>
</evidence>
<organism evidence="1">
    <name type="scientific">hydrothermal vent metagenome</name>
    <dbReference type="NCBI Taxonomy" id="652676"/>
    <lineage>
        <taxon>unclassified sequences</taxon>
        <taxon>metagenomes</taxon>
        <taxon>ecological metagenomes</taxon>
    </lineage>
</organism>
<dbReference type="Gene3D" id="3.40.50.10540">
    <property type="entry name" value="Crotonobetainyl-coa:carnitine coa-transferase, domain 1"/>
    <property type="match status" value="2"/>
</dbReference>
<dbReference type="InterPro" id="IPR050509">
    <property type="entry name" value="CoA-transferase_III"/>
</dbReference>
<dbReference type="EMBL" id="UOEU01000848">
    <property type="protein sequence ID" value="VAW41563.1"/>
    <property type="molecule type" value="Genomic_DNA"/>
</dbReference>
<proteinExistence type="predicted"/>
<keyword evidence="1" id="KW-0413">Isomerase</keyword>
<dbReference type="AlphaFoldDB" id="A0A3B0VMR1"/>
<dbReference type="InterPro" id="IPR003673">
    <property type="entry name" value="CoA-Trfase_fam_III"/>
</dbReference>